<dbReference type="InterPro" id="IPR050639">
    <property type="entry name" value="SSR_resolvase"/>
</dbReference>
<dbReference type="OrthoDB" id="9797501at2"/>
<dbReference type="RefSeq" id="WP_075104814.1">
    <property type="nucleotide sequence ID" value="NZ_MSJM01000004.1"/>
</dbReference>
<dbReference type="SUPFAM" id="SSF53041">
    <property type="entry name" value="Resolvase-like"/>
    <property type="match status" value="1"/>
</dbReference>
<evidence type="ECO:0000313" key="8">
    <source>
        <dbReference type="EMBL" id="OLF47940.1"/>
    </source>
</evidence>
<comment type="similarity">
    <text evidence="1">Belongs to the site-specific recombinase resolvase family.</text>
</comment>
<evidence type="ECO:0000256" key="2">
    <source>
        <dbReference type="ARBA" id="ARBA00022908"/>
    </source>
</evidence>
<reference evidence="9" key="1">
    <citation type="submission" date="2016-12" db="EMBL/GenBank/DDBJ databases">
        <authorList>
            <person name="Gulvik C.A."/>
        </authorList>
    </citation>
    <scope>NUCLEOTIDE SEQUENCE [LARGE SCALE GENOMIC DNA]</scope>
    <source>
        <strain evidence="9">NED12-00049-6B</strain>
    </source>
</reference>
<dbReference type="InterPro" id="IPR006119">
    <property type="entry name" value="Resolv_N"/>
</dbReference>
<dbReference type="PROSITE" id="PS00397">
    <property type="entry name" value="RECOMBINASES_1"/>
    <property type="match status" value="1"/>
</dbReference>
<dbReference type="CDD" id="cd03768">
    <property type="entry name" value="SR_ResInv"/>
    <property type="match status" value="1"/>
</dbReference>
<dbReference type="PANTHER" id="PTHR30461">
    <property type="entry name" value="DNA-INVERTASE FROM LAMBDOID PROPHAGE"/>
    <property type="match status" value="1"/>
</dbReference>
<evidence type="ECO:0000256" key="4">
    <source>
        <dbReference type="ARBA" id="ARBA00023172"/>
    </source>
</evidence>
<evidence type="ECO:0000256" key="6">
    <source>
        <dbReference type="PROSITE-ProRule" id="PRU10137"/>
    </source>
</evidence>
<dbReference type="SMART" id="SM00857">
    <property type="entry name" value="Resolvase"/>
    <property type="match status" value="1"/>
</dbReference>
<dbReference type="AlphaFoldDB" id="A0A1Q8E829"/>
<feature type="active site" description="O-(5'-phospho-DNA)-serine intermediate" evidence="5 6">
    <location>
        <position position="9"/>
    </location>
</feature>
<dbReference type="PROSITE" id="PS00398">
    <property type="entry name" value="RECOMBINASES_2"/>
    <property type="match status" value="1"/>
</dbReference>
<keyword evidence="2" id="KW-0229">DNA integration</keyword>
<dbReference type="GO" id="GO:0000150">
    <property type="term" value="F:DNA strand exchange activity"/>
    <property type="evidence" value="ECO:0007669"/>
    <property type="project" value="InterPro"/>
</dbReference>
<dbReference type="GO" id="GO:0003677">
    <property type="term" value="F:DNA binding"/>
    <property type="evidence" value="ECO:0007669"/>
    <property type="project" value="UniProtKB-KW"/>
</dbReference>
<keyword evidence="3" id="KW-0238">DNA-binding</keyword>
<evidence type="ECO:0000256" key="1">
    <source>
        <dbReference type="ARBA" id="ARBA00009913"/>
    </source>
</evidence>
<proteinExistence type="inferred from homology"/>
<keyword evidence="9" id="KW-1185">Reference proteome</keyword>
<dbReference type="Pfam" id="PF00239">
    <property type="entry name" value="Resolvase"/>
    <property type="match status" value="1"/>
</dbReference>
<dbReference type="InterPro" id="IPR036162">
    <property type="entry name" value="Resolvase-like_N_sf"/>
</dbReference>
<dbReference type="PANTHER" id="PTHR30461:SF26">
    <property type="entry name" value="RESOLVASE HOMOLOG YNEB"/>
    <property type="match status" value="1"/>
</dbReference>
<evidence type="ECO:0000259" key="7">
    <source>
        <dbReference type="PROSITE" id="PS51736"/>
    </source>
</evidence>
<evidence type="ECO:0000256" key="3">
    <source>
        <dbReference type="ARBA" id="ARBA00023125"/>
    </source>
</evidence>
<dbReference type="Gene3D" id="3.40.50.1390">
    <property type="entry name" value="Resolvase, N-terminal catalytic domain"/>
    <property type="match status" value="1"/>
</dbReference>
<protein>
    <submittedName>
        <fullName evidence="8">Resolvase</fullName>
    </submittedName>
</protein>
<evidence type="ECO:0000256" key="5">
    <source>
        <dbReference type="PIRSR" id="PIRSR606118-50"/>
    </source>
</evidence>
<organism evidence="8 9">
    <name type="scientific">Streptococcus cuniculi</name>
    <dbReference type="NCBI Taxonomy" id="1432788"/>
    <lineage>
        <taxon>Bacteria</taxon>
        <taxon>Bacillati</taxon>
        <taxon>Bacillota</taxon>
        <taxon>Bacilli</taxon>
        <taxon>Lactobacillales</taxon>
        <taxon>Streptococcaceae</taxon>
        <taxon>Streptococcus</taxon>
    </lineage>
</organism>
<gene>
    <name evidence="8" type="ORF">BU202_05625</name>
</gene>
<accession>A0A1Q8E829</accession>
<comment type="caution">
    <text evidence="8">The sequence shown here is derived from an EMBL/GenBank/DDBJ whole genome shotgun (WGS) entry which is preliminary data.</text>
</comment>
<dbReference type="InterPro" id="IPR006118">
    <property type="entry name" value="Recombinase_CS"/>
</dbReference>
<dbReference type="GO" id="GO:0015074">
    <property type="term" value="P:DNA integration"/>
    <property type="evidence" value="ECO:0007669"/>
    <property type="project" value="UniProtKB-KW"/>
</dbReference>
<keyword evidence="4" id="KW-0233">DNA recombination</keyword>
<feature type="domain" description="Resolvase/invertase-type recombinase catalytic" evidence="7">
    <location>
        <begin position="1"/>
        <end position="147"/>
    </location>
</feature>
<dbReference type="Gene3D" id="1.10.10.60">
    <property type="entry name" value="Homeodomain-like"/>
    <property type="match status" value="1"/>
</dbReference>
<evidence type="ECO:0000313" key="9">
    <source>
        <dbReference type="Proteomes" id="UP000186890"/>
    </source>
</evidence>
<sequence>MKYGYVRVSTKEQNIDRQMTVMYQEGVQDRQIYIDRSSGKNFHRVAYRRLLKKLEKGDELVIKSIDRLGRNYDEIIEQWRYLIKEKEIDIKVCDFALLNTKTTDDTNVTGKFISDLVLQILSYVAQVERENLLQRQKEGIKEARKKGVKFGRPRKRKPINFDEIFQLWNSKKITVQEAAKRLNIPKTTCYNWLKKAKKE</sequence>
<dbReference type="Proteomes" id="UP000186890">
    <property type="component" value="Unassembled WGS sequence"/>
</dbReference>
<name>A0A1Q8E829_9STRE</name>
<dbReference type="PROSITE" id="PS51736">
    <property type="entry name" value="RECOMBINASES_3"/>
    <property type="match status" value="1"/>
</dbReference>
<dbReference type="EMBL" id="MSJM01000004">
    <property type="protein sequence ID" value="OLF47940.1"/>
    <property type="molecule type" value="Genomic_DNA"/>
</dbReference>